<evidence type="ECO:0000313" key="1">
    <source>
        <dbReference type="EMBL" id="CAA9544317.1"/>
    </source>
</evidence>
<gene>
    <name evidence="1" type="ORF">AVDCRST_MAG87-346</name>
</gene>
<accession>A0A6J4U9Z6</accession>
<dbReference type="AlphaFoldDB" id="A0A6J4U9Z6"/>
<dbReference type="EMBL" id="CADCWJ010000089">
    <property type="protein sequence ID" value="CAA9544317.1"/>
    <property type="molecule type" value="Genomic_DNA"/>
</dbReference>
<name>A0A6J4U9Z6_9BACT</name>
<protein>
    <submittedName>
        <fullName evidence="1">Uncharacterized protein</fullName>
    </submittedName>
</protein>
<sequence length="40" mass="3932">MKARTVAASHGRTKGALAGISVQGFSTPASIVSDASRSGT</sequence>
<proteinExistence type="predicted"/>
<reference evidence="1" key="1">
    <citation type="submission" date="2020-02" db="EMBL/GenBank/DDBJ databases">
        <authorList>
            <person name="Meier V. D."/>
        </authorList>
    </citation>
    <scope>NUCLEOTIDE SEQUENCE</scope>
    <source>
        <strain evidence="1">AVDCRST_MAG87</strain>
    </source>
</reference>
<organism evidence="1">
    <name type="scientific">uncultured Thermomicrobiales bacterium</name>
    <dbReference type="NCBI Taxonomy" id="1645740"/>
    <lineage>
        <taxon>Bacteria</taxon>
        <taxon>Pseudomonadati</taxon>
        <taxon>Thermomicrobiota</taxon>
        <taxon>Thermomicrobia</taxon>
        <taxon>Thermomicrobiales</taxon>
        <taxon>environmental samples</taxon>
    </lineage>
</organism>